<protein>
    <submittedName>
        <fullName evidence="1">Uncharacterized protein</fullName>
    </submittedName>
</protein>
<dbReference type="Proteomes" id="UP000297595">
    <property type="component" value="Unassembled WGS sequence"/>
</dbReference>
<accession>A0A8H2DYU0</accession>
<name>A0A8H2DYU0_ORBOL</name>
<gene>
    <name evidence="1" type="ORF">EYR41_006495</name>
</gene>
<evidence type="ECO:0000313" key="2">
    <source>
        <dbReference type="Proteomes" id="UP000297595"/>
    </source>
</evidence>
<reference evidence="1 2" key="1">
    <citation type="submission" date="2019-03" db="EMBL/GenBank/DDBJ databases">
        <title>Nematode-trapping fungi genome.</title>
        <authorList>
            <person name="Vidal-Diez De Ulzurrun G."/>
        </authorList>
    </citation>
    <scope>NUCLEOTIDE SEQUENCE [LARGE SCALE GENOMIC DNA]</scope>
    <source>
        <strain evidence="1 2">TWF154</strain>
    </source>
</reference>
<sequence length="141" mass="15718">MAGVLSKAPARLLAAVNQSTNTSSTEESEIPGSSAHILKNYFKVARPERAGRNDAKIDNDYNKDQAFSYRRDDKIRANPGSMQVRVLLKYCLPSASASPNQLTRPGQVADQNSNHNYHYPFSTVAQLCSRRRVVLRRTVSH</sequence>
<comment type="caution">
    <text evidence="1">The sequence shown here is derived from an EMBL/GenBank/DDBJ whole genome shotgun (WGS) entry which is preliminary data.</text>
</comment>
<proteinExistence type="predicted"/>
<organism evidence="1 2">
    <name type="scientific">Orbilia oligospora</name>
    <name type="common">Nematode-trapping fungus</name>
    <name type="synonym">Arthrobotrys oligospora</name>
    <dbReference type="NCBI Taxonomy" id="2813651"/>
    <lineage>
        <taxon>Eukaryota</taxon>
        <taxon>Fungi</taxon>
        <taxon>Dikarya</taxon>
        <taxon>Ascomycota</taxon>
        <taxon>Pezizomycotina</taxon>
        <taxon>Orbiliomycetes</taxon>
        <taxon>Orbiliales</taxon>
        <taxon>Orbiliaceae</taxon>
        <taxon>Orbilia</taxon>
    </lineage>
</organism>
<dbReference type="EMBL" id="SOZJ01000004">
    <property type="protein sequence ID" value="TGJ67362.1"/>
    <property type="molecule type" value="Genomic_DNA"/>
</dbReference>
<evidence type="ECO:0000313" key="1">
    <source>
        <dbReference type="EMBL" id="TGJ67362.1"/>
    </source>
</evidence>
<dbReference type="AlphaFoldDB" id="A0A8H2DYU0"/>